<organism evidence="4 5">
    <name type="scientific">Candidatus Abawacabacteria bacterium RBG_16_42_10</name>
    <dbReference type="NCBI Taxonomy" id="1817814"/>
    <lineage>
        <taxon>Bacteria</taxon>
        <taxon>Candidatus Abawacaibacteriota</taxon>
    </lineage>
</organism>
<keyword evidence="1" id="KW-0812">Transmembrane</keyword>
<protein>
    <submittedName>
        <fullName evidence="4">Uncharacterized protein</fullName>
    </submittedName>
</protein>
<dbReference type="STRING" id="1817814.A2V81_04335"/>
<gene>
    <name evidence="4" type="ORF">A2V81_04335</name>
</gene>
<feature type="domain" description="DUF4010" evidence="3">
    <location>
        <begin position="180"/>
        <end position="386"/>
    </location>
</feature>
<feature type="transmembrane region" description="Helical" evidence="1">
    <location>
        <begin position="35"/>
        <end position="53"/>
    </location>
</feature>
<dbReference type="Proteomes" id="UP000177614">
    <property type="component" value="Unassembled WGS sequence"/>
</dbReference>
<evidence type="ECO:0000313" key="5">
    <source>
        <dbReference type="Proteomes" id="UP000177614"/>
    </source>
</evidence>
<dbReference type="Pfam" id="PF13194">
    <property type="entry name" value="DUF4010"/>
    <property type="match status" value="1"/>
</dbReference>
<feature type="transmembrane region" description="Helical" evidence="1">
    <location>
        <begin position="60"/>
        <end position="81"/>
    </location>
</feature>
<evidence type="ECO:0000259" key="2">
    <source>
        <dbReference type="Pfam" id="PF02308"/>
    </source>
</evidence>
<feature type="transmembrane region" description="Helical" evidence="1">
    <location>
        <begin position="394"/>
        <end position="416"/>
    </location>
</feature>
<accession>A0A1F4XJW9</accession>
<dbReference type="PANTHER" id="PTHR39084:SF1">
    <property type="entry name" value="DUF4010 DOMAIN-CONTAINING PROTEIN"/>
    <property type="match status" value="1"/>
</dbReference>
<evidence type="ECO:0000313" key="4">
    <source>
        <dbReference type="EMBL" id="OGC81894.1"/>
    </source>
</evidence>
<feature type="transmembrane region" description="Helical" evidence="1">
    <location>
        <begin position="93"/>
        <end position="120"/>
    </location>
</feature>
<keyword evidence="1" id="KW-0472">Membrane</keyword>
<keyword evidence="1" id="KW-1133">Transmembrane helix</keyword>
<dbReference type="EMBL" id="MEWR01000015">
    <property type="protein sequence ID" value="OGC81894.1"/>
    <property type="molecule type" value="Genomic_DNA"/>
</dbReference>
<feature type="transmembrane region" description="Helical" evidence="1">
    <location>
        <begin position="259"/>
        <end position="282"/>
    </location>
</feature>
<feature type="transmembrane region" description="Helical" evidence="1">
    <location>
        <begin position="141"/>
        <end position="159"/>
    </location>
</feature>
<proteinExistence type="predicted"/>
<dbReference type="PANTHER" id="PTHR39084">
    <property type="entry name" value="MEMBRANE PROTEIN-RELATED"/>
    <property type="match status" value="1"/>
</dbReference>
<feature type="transmembrane region" description="Helical" evidence="1">
    <location>
        <begin position="302"/>
        <end position="319"/>
    </location>
</feature>
<evidence type="ECO:0000256" key="1">
    <source>
        <dbReference type="SAM" id="Phobius"/>
    </source>
</evidence>
<reference evidence="4 5" key="1">
    <citation type="journal article" date="2016" name="Nat. Commun.">
        <title>Thousands of microbial genomes shed light on interconnected biogeochemical processes in an aquifer system.</title>
        <authorList>
            <person name="Anantharaman K."/>
            <person name="Brown C.T."/>
            <person name="Hug L.A."/>
            <person name="Sharon I."/>
            <person name="Castelle C.J."/>
            <person name="Probst A.J."/>
            <person name="Thomas B.C."/>
            <person name="Singh A."/>
            <person name="Wilkins M.J."/>
            <person name="Karaoz U."/>
            <person name="Brodie E.L."/>
            <person name="Williams K.H."/>
            <person name="Hubbard S.S."/>
            <person name="Banfield J.F."/>
        </authorList>
    </citation>
    <scope>NUCLEOTIDE SEQUENCE [LARGE SCALE GENOMIC DNA]</scope>
</reference>
<dbReference type="Pfam" id="PF02308">
    <property type="entry name" value="MgtC"/>
    <property type="match status" value="1"/>
</dbReference>
<comment type="caution">
    <text evidence="4">The sequence shown here is derived from an EMBL/GenBank/DDBJ whole genome shotgun (WGS) entry which is preliminary data.</text>
</comment>
<dbReference type="InterPro" id="IPR049177">
    <property type="entry name" value="MgtC_SapB_SrpB_YhiD_N"/>
</dbReference>
<sequence>MESLFVPLLISLAIGTLIGLERESLRIHQKTRTIAGLRTFIFISLWGFLTSLISKELHIVFLFVSFAAFVMILLVAYYIYSKTVATAGLTTEIAAILTFLLSALVLFVDIRFILALGILVALTLSFKPTFTRLLQIVPRQAVLATVQFAVLSAVILPFLPNEYFGPWQFFNPYITWWVIVLISGLSFVGYILHLFLGSRGSVMITSGIGGMISSTAVTSSLSHLSRTSRLPTNLLYSGLILTSAISFLRVLLETSIISHAVFVTLLIPIVATTVTSGIFLFFLQSKNRSAPETMTFKNPFKLRSALGFGLFFVLIAFLVKASNVFLGAQGLYITSIFAGLADIDAITISLSQLTNSGAIAGVQAMTGITLAVISNLWVKLSIVLIFADRSLRKVMVFYTATITLVAVSLSFLLHFFHF</sequence>
<feature type="domain" description="MgtC/SapB/SrpB/YhiD N-terminal" evidence="2">
    <location>
        <begin position="8"/>
        <end position="132"/>
    </location>
</feature>
<feature type="transmembrane region" description="Helical" evidence="1">
    <location>
        <begin position="234"/>
        <end position="252"/>
    </location>
</feature>
<evidence type="ECO:0000259" key="3">
    <source>
        <dbReference type="Pfam" id="PF13194"/>
    </source>
</evidence>
<dbReference type="AlphaFoldDB" id="A0A1F4XJW9"/>
<feature type="transmembrane region" description="Helical" evidence="1">
    <location>
        <begin position="362"/>
        <end position="387"/>
    </location>
</feature>
<dbReference type="InterPro" id="IPR025105">
    <property type="entry name" value="DUF4010"/>
</dbReference>
<name>A0A1F4XJW9_9BACT</name>
<feature type="transmembrane region" description="Helical" evidence="1">
    <location>
        <begin position="174"/>
        <end position="195"/>
    </location>
</feature>